<dbReference type="EMBL" id="CAMAPF010000962">
    <property type="protein sequence ID" value="CAH9130544.1"/>
    <property type="molecule type" value="Genomic_DNA"/>
</dbReference>
<protein>
    <submittedName>
        <fullName evidence="2">Uncharacterized protein</fullName>
    </submittedName>
</protein>
<dbReference type="AlphaFoldDB" id="A0AAV0F4Y8"/>
<name>A0AAV0F4Y8_9ASTE</name>
<reference evidence="2" key="1">
    <citation type="submission" date="2022-07" db="EMBL/GenBank/DDBJ databases">
        <authorList>
            <person name="Macas J."/>
            <person name="Novak P."/>
            <person name="Neumann P."/>
        </authorList>
    </citation>
    <scope>NUCLEOTIDE SEQUENCE</scope>
</reference>
<keyword evidence="3" id="KW-1185">Reference proteome</keyword>
<evidence type="ECO:0000313" key="2">
    <source>
        <dbReference type="EMBL" id="CAH9130544.1"/>
    </source>
</evidence>
<sequence length="215" mass="24966">MVLWEVTLATAYFLGLKRTYRLALRIQRRVISPKYPKISQFARKRTRDVFDVALNVHKKIQERDLEAGRNLGNWILRWLDKAKPTANIRGRPLHPPHSPIDNGNRLSTKQQVRTTSTKKFDHPNGQEQQENNSNSRHLFTSSSSSSLRNTMLLPKTLPTVAMMMRPAGTPTSIHHQYRQFISSNWRLADSTKADLGNFSHNIIREDIMQWIRRDA</sequence>
<dbReference type="PANTHER" id="PTHR35998:SF1">
    <property type="entry name" value="OS02G0127900 PROTEIN"/>
    <property type="match status" value="1"/>
</dbReference>
<evidence type="ECO:0000313" key="3">
    <source>
        <dbReference type="Proteomes" id="UP001152523"/>
    </source>
</evidence>
<dbReference type="PANTHER" id="PTHR35998">
    <property type="entry name" value="OS02G0127900 PROTEIN"/>
    <property type="match status" value="1"/>
</dbReference>
<feature type="region of interest" description="Disordered" evidence="1">
    <location>
        <begin position="87"/>
        <end position="146"/>
    </location>
</feature>
<feature type="compositionally biased region" description="Polar residues" evidence="1">
    <location>
        <begin position="104"/>
        <end position="117"/>
    </location>
</feature>
<proteinExistence type="predicted"/>
<gene>
    <name evidence="2" type="ORF">CEPIT_LOCUS30710</name>
</gene>
<feature type="compositionally biased region" description="Low complexity" evidence="1">
    <location>
        <begin position="126"/>
        <end position="146"/>
    </location>
</feature>
<dbReference type="Proteomes" id="UP001152523">
    <property type="component" value="Unassembled WGS sequence"/>
</dbReference>
<comment type="caution">
    <text evidence="2">The sequence shown here is derived from an EMBL/GenBank/DDBJ whole genome shotgun (WGS) entry which is preliminary data.</text>
</comment>
<accession>A0AAV0F4Y8</accession>
<evidence type="ECO:0000256" key="1">
    <source>
        <dbReference type="SAM" id="MobiDB-lite"/>
    </source>
</evidence>
<organism evidence="2 3">
    <name type="scientific">Cuscuta epithymum</name>
    <dbReference type="NCBI Taxonomy" id="186058"/>
    <lineage>
        <taxon>Eukaryota</taxon>
        <taxon>Viridiplantae</taxon>
        <taxon>Streptophyta</taxon>
        <taxon>Embryophyta</taxon>
        <taxon>Tracheophyta</taxon>
        <taxon>Spermatophyta</taxon>
        <taxon>Magnoliopsida</taxon>
        <taxon>eudicotyledons</taxon>
        <taxon>Gunneridae</taxon>
        <taxon>Pentapetalae</taxon>
        <taxon>asterids</taxon>
        <taxon>lamiids</taxon>
        <taxon>Solanales</taxon>
        <taxon>Convolvulaceae</taxon>
        <taxon>Cuscuteae</taxon>
        <taxon>Cuscuta</taxon>
        <taxon>Cuscuta subgen. Cuscuta</taxon>
    </lineage>
</organism>